<protein>
    <submittedName>
        <fullName evidence="1">Uncharacterized protein</fullName>
    </submittedName>
</protein>
<dbReference type="AlphaFoldDB" id="A0A6C0HS45"/>
<proteinExistence type="predicted"/>
<sequence length="522" mass="59549">MDKKSVTITDETILSYYRENPHLDIVAMNLMFIDILKNLSTNLSATINSTINSKILSIVSDIDKNVSSFRSDIITNFNEKLNQTKKEYVEDLKTQLTTNILSNNEKLSSLIDRNADTILAKTTSSITAIINDIVPKSQDKNYLQIENCIKSFCSSIEQDTKKLLETKQNDENSAKIIIDNIESNFSKMVSSIQTPILQLIQMSEERTSGGIQKVKDEFSQQQLIQEKLTTELNDFLNKYKNNSSLKGGVSENELYFMLQSIMPSDEIIKVTSETASCDFKVNRKNKDKPTILFENKDYNRSVTTDEVTKFERDIKIQKTHGIFISQNTPITFKDSFQIDIMNNLIHVYIPNCKYDTEKIRIAIDIIDNLSAKLNIINNTNEVDDDHMYSTSKTDIDDLANEYRNFAVQKVAIQEMVRVFSKQLLDKLEDVQLPKIKNILIKFGLIDNENLKCPHCNVYEGKNKASLSAHLRNCKFNKKKDDDSFSDTVIESVEMENTAIPTEKSVPAVKKVVKSKTKTQTPP</sequence>
<name>A0A6C0HS45_9ZZZZ</name>
<evidence type="ECO:0000313" key="1">
    <source>
        <dbReference type="EMBL" id="QHT82945.1"/>
    </source>
</evidence>
<accession>A0A6C0HS45</accession>
<organism evidence="1">
    <name type="scientific">viral metagenome</name>
    <dbReference type="NCBI Taxonomy" id="1070528"/>
    <lineage>
        <taxon>unclassified sequences</taxon>
        <taxon>metagenomes</taxon>
        <taxon>organismal metagenomes</taxon>
    </lineage>
</organism>
<dbReference type="EMBL" id="MN740005">
    <property type="protein sequence ID" value="QHT82945.1"/>
    <property type="molecule type" value="Genomic_DNA"/>
</dbReference>
<reference evidence="1" key="1">
    <citation type="journal article" date="2020" name="Nature">
        <title>Giant virus diversity and host interactions through global metagenomics.</title>
        <authorList>
            <person name="Schulz F."/>
            <person name="Roux S."/>
            <person name="Paez-Espino D."/>
            <person name="Jungbluth S."/>
            <person name="Walsh D.A."/>
            <person name="Denef V.J."/>
            <person name="McMahon K.D."/>
            <person name="Konstantinidis K.T."/>
            <person name="Eloe-Fadrosh E.A."/>
            <person name="Kyrpides N.C."/>
            <person name="Woyke T."/>
        </authorList>
    </citation>
    <scope>NUCLEOTIDE SEQUENCE</scope>
    <source>
        <strain evidence="1">GVMAG-M-3300023184-165</strain>
    </source>
</reference>